<sequence length="155" mass="17091">MTFAKAGSLQSALNGKSQINVEGSKIKIELTLELSRSMLDTEINIQKGLNEVGCIASKEALKYLDTDGSPLKIGEEIWKSKGEQPKEYQTPYGEVIVNRHVYQRSVGGKTYCPLEREARIIITSTPLLAKQVSSKRVRPLVDKSCCNQGSTGNPY</sequence>
<accession>A0A977KWD4</accession>
<dbReference type="KEGG" id="wna:KA717_28245"/>
<evidence type="ECO:0000313" key="1">
    <source>
        <dbReference type="EMBL" id="UXE59625.1"/>
    </source>
</evidence>
<proteinExistence type="predicted"/>
<protein>
    <submittedName>
        <fullName evidence="1">Uncharacterized protein</fullName>
    </submittedName>
</protein>
<reference evidence="1" key="1">
    <citation type="submission" date="2021-04" db="EMBL/GenBank/DDBJ databases">
        <title>Genome sequence of Woronichinia naegeliana from Washington state freshwater lake bloom.</title>
        <authorList>
            <person name="Dreher T.W."/>
        </authorList>
    </citation>
    <scope>NUCLEOTIDE SEQUENCE</scope>
    <source>
        <strain evidence="1">WA131</strain>
    </source>
</reference>
<gene>
    <name evidence="1" type="ORF">KA717_28245</name>
</gene>
<dbReference type="Proteomes" id="UP001065613">
    <property type="component" value="Chromosome"/>
</dbReference>
<name>A0A977KWD4_9CYAN</name>
<organism evidence="1">
    <name type="scientific">Woronichinia naegeliana WA131</name>
    <dbReference type="NCBI Taxonomy" id="2824559"/>
    <lineage>
        <taxon>Bacteria</taxon>
        <taxon>Bacillati</taxon>
        <taxon>Cyanobacteriota</taxon>
        <taxon>Cyanophyceae</taxon>
        <taxon>Synechococcales</taxon>
        <taxon>Coelosphaeriaceae</taxon>
        <taxon>Woronichinia</taxon>
    </lineage>
</organism>
<dbReference type="EMBL" id="CP073041">
    <property type="protein sequence ID" value="UXE59625.1"/>
    <property type="molecule type" value="Genomic_DNA"/>
</dbReference>
<dbReference type="AlphaFoldDB" id="A0A977KWD4"/>